<accession>A0A922HWF5</accession>
<name>A0A922HWF5_DERFA</name>
<sequence>MIFINNVPNKRASNQMMPKLIIQKKMVIRFNIGKNTIKFIFEIGNIIANTVHLHLTIVQNFIRFNQ</sequence>
<comment type="caution">
    <text evidence="1">The sequence shown here is derived from an EMBL/GenBank/DDBJ whole genome shotgun (WGS) entry which is preliminary data.</text>
</comment>
<keyword evidence="2" id="KW-1185">Reference proteome</keyword>
<evidence type="ECO:0000313" key="1">
    <source>
        <dbReference type="EMBL" id="KAH9510499.1"/>
    </source>
</evidence>
<organism evidence="1 2">
    <name type="scientific">Dermatophagoides farinae</name>
    <name type="common">American house dust mite</name>
    <dbReference type="NCBI Taxonomy" id="6954"/>
    <lineage>
        <taxon>Eukaryota</taxon>
        <taxon>Metazoa</taxon>
        <taxon>Ecdysozoa</taxon>
        <taxon>Arthropoda</taxon>
        <taxon>Chelicerata</taxon>
        <taxon>Arachnida</taxon>
        <taxon>Acari</taxon>
        <taxon>Acariformes</taxon>
        <taxon>Sarcoptiformes</taxon>
        <taxon>Astigmata</taxon>
        <taxon>Psoroptidia</taxon>
        <taxon>Analgoidea</taxon>
        <taxon>Pyroglyphidae</taxon>
        <taxon>Dermatophagoidinae</taxon>
        <taxon>Dermatophagoides</taxon>
    </lineage>
</organism>
<dbReference type="Proteomes" id="UP000790347">
    <property type="component" value="Unassembled WGS sequence"/>
</dbReference>
<protein>
    <submittedName>
        <fullName evidence="1">Uncharacterized protein</fullName>
    </submittedName>
</protein>
<proteinExistence type="predicted"/>
<dbReference type="EMBL" id="ASGP02000004">
    <property type="protein sequence ID" value="KAH9510499.1"/>
    <property type="molecule type" value="Genomic_DNA"/>
</dbReference>
<evidence type="ECO:0000313" key="2">
    <source>
        <dbReference type="Proteomes" id="UP000790347"/>
    </source>
</evidence>
<dbReference type="AlphaFoldDB" id="A0A922HWF5"/>
<reference evidence="1" key="2">
    <citation type="journal article" date="2022" name="Res Sq">
        <title>Comparative Genomics Reveals Insights into the Divergent Evolution of Astigmatic Mites and Household Pest Adaptations.</title>
        <authorList>
            <person name="Xiong Q."/>
            <person name="Wan A.T.-Y."/>
            <person name="Liu X.-Y."/>
            <person name="Fung C.S.-H."/>
            <person name="Xiao X."/>
            <person name="Malainual N."/>
            <person name="Hou J."/>
            <person name="Wang L."/>
            <person name="Wang M."/>
            <person name="Yang K."/>
            <person name="Cui Y."/>
            <person name="Leung E."/>
            <person name="Nong W."/>
            <person name="Shin S.-K."/>
            <person name="Au S."/>
            <person name="Jeong K.Y."/>
            <person name="Chew F.T."/>
            <person name="Hui J."/>
            <person name="Leung T.F."/>
            <person name="Tungtrongchitr A."/>
            <person name="Zhong N."/>
            <person name="Liu Z."/>
            <person name="Tsui S."/>
        </authorList>
    </citation>
    <scope>NUCLEOTIDE SEQUENCE</scope>
    <source>
        <strain evidence="1">Derf</strain>
        <tissue evidence="1">Whole organism</tissue>
    </source>
</reference>
<reference evidence="1" key="1">
    <citation type="submission" date="2013-05" db="EMBL/GenBank/DDBJ databases">
        <authorList>
            <person name="Yim A.K.Y."/>
            <person name="Chan T.F."/>
            <person name="Ji K.M."/>
            <person name="Liu X.Y."/>
            <person name="Zhou J.W."/>
            <person name="Li R.Q."/>
            <person name="Yang K.Y."/>
            <person name="Li J."/>
            <person name="Li M."/>
            <person name="Law P.T.W."/>
            <person name="Wu Y.L."/>
            <person name="Cai Z.L."/>
            <person name="Qin H."/>
            <person name="Bao Y."/>
            <person name="Leung R.K.K."/>
            <person name="Ng P.K.S."/>
            <person name="Zou J."/>
            <person name="Zhong X.J."/>
            <person name="Ran P.X."/>
            <person name="Zhong N.S."/>
            <person name="Liu Z.G."/>
            <person name="Tsui S.K.W."/>
        </authorList>
    </citation>
    <scope>NUCLEOTIDE SEQUENCE</scope>
    <source>
        <strain evidence="1">Derf</strain>
        <tissue evidence="1">Whole organism</tissue>
    </source>
</reference>
<gene>
    <name evidence="1" type="ORF">DERF_009019</name>
</gene>